<gene>
    <name evidence="1" type="ORF">PPRIM_AZ9-3.1.T0880104</name>
</gene>
<dbReference type="Proteomes" id="UP000688137">
    <property type="component" value="Unassembled WGS sequence"/>
</dbReference>
<name>A0A8S1NQW6_PARPR</name>
<proteinExistence type="predicted"/>
<dbReference type="OMA" id="SRKNYTR"/>
<organism evidence="1 2">
    <name type="scientific">Paramecium primaurelia</name>
    <dbReference type="NCBI Taxonomy" id="5886"/>
    <lineage>
        <taxon>Eukaryota</taxon>
        <taxon>Sar</taxon>
        <taxon>Alveolata</taxon>
        <taxon>Ciliophora</taxon>
        <taxon>Intramacronucleata</taxon>
        <taxon>Oligohymenophorea</taxon>
        <taxon>Peniculida</taxon>
        <taxon>Parameciidae</taxon>
        <taxon>Paramecium</taxon>
    </lineage>
</organism>
<accession>A0A8S1NQW6</accession>
<protein>
    <submittedName>
        <fullName evidence="1">Uncharacterized protein</fullName>
    </submittedName>
</protein>
<reference evidence="1" key="1">
    <citation type="submission" date="2021-01" db="EMBL/GenBank/DDBJ databases">
        <authorList>
            <consortium name="Genoscope - CEA"/>
            <person name="William W."/>
        </authorList>
    </citation>
    <scope>NUCLEOTIDE SEQUENCE</scope>
</reference>
<comment type="caution">
    <text evidence="1">The sequence shown here is derived from an EMBL/GenBank/DDBJ whole genome shotgun (WGS) entry which is preliminary data.</text>
</comment>
<keyword evidence="2" id="KW-1185">Reference proteome</keyword>
<dbReference type="AlphaFoldDB" id="A0A8S1NQW6"/>
<sequence>MSLDSFGCDFSLPQLDIIQNQNIELQDLLIEDLEEVKDKKQNETKNIPKNIGVLVKNYLKKNHQKQLQYNSTIKKFIHKGNQRKNYTRKDFKNLLQNAEARKICSQYFCSFQIIDDILKSKKIGNMEIVLKYIKKLFLATFDPEILSQLKYSTN</sequence>
<dbReference type="EMBL" id="CAJJDM010000091">
    <property type="protein sequence ID" value="CAD8091505.1"/>
    <property type="molecule type" value="Genomic_DNA"/>
</dbReference>
<evidence type="ECO:0000313" key="1">
    <source>
        <dbReference type="EMBL" id="CAD8091505.1"/>
    </source>
</evidence>
<evidence type="ECO:0000313" key="2">
    <source>
        <dbReference type="Proteomes" id="UP000688137"/>
    </source>
</evidence>